<evidence type="ECO:0000313" key="4">
    <source>
        <dbReference type="Proteomes" id="UP000043764"/>
    </source>
</evidence>
<feature type="region of interest" description="Disordered" evidence="1">
    <location>
        <begin position="108"/>
        <end position="156"/>
    </location>
</feature>
<accession>A0A0H5DHB3</accession>
<dbReference type="STRING" id="481446.NIT7645_01558"/>
<dbReference type="EMBL" id="CVRL01000017">
    <property type="protein sequence ID" value="CRL10865.1"/>
    <property type="molecule type" value="Genomic_DNA"/>
</dbReference>
<dbReference type="AlphaFoldDB" id="A0A0H5DHB3"/>
<evidence type="ECO:0000313" key="3">
    <source>
        <dbReference type="EMBL" id="CRL10865.1"/>
    </source>
</evidence>
<dbReference type="RefSeq" id="WP_050673202.1">
    <property type="nucleotide sequence ID" value="NZ_CVRL01000017.1"/>
</dbReference>
<dbReference type="Proteomes" id="UP000043764">
    <property type="component" value="Unassembled WGS sequence"/>
</dbReference>
<protein>
    <recommendedName>
        <fullName evidence="5">DUF2796 domain-containing protein</fullName>
    </recommendedName>
</protein>
<name>A0A0H5DHB3_9RHOB</name>
<evidence type="ECO:0000256" key="2">
    <source>
        <dbReference type="SAM" id="SignalP"/>
    </source>
</evidence>
<dbReference type="Pfam" id="PF10986">
    <property type="entry name" value="ZrgA"/>
    <property type="match status" value="2"/>
</dbReference>
<feature type="signal peptide" evidence="2">
    <location>
        <begin position="1"/>
        <end position="18"/>
    </location>
</feature>
<evidence type="ECO:0008006" key="5">
    <source>
        <dbReference type="Google" id="ProtNLM"/>
    </source>
</evidence>
<proteinExistence type="predicted"/>
<keyword evidence="2" id="KW-0732">Signal</keyword>
<organism evidence="3 4">
    <name type="scientific">Phaeobacter italicus</name>
    <dbReference type="NCBI Taxonomy" id="481446"/>
    <lineage>
        <taxon>Bacteria</taxon>
        <taxon>Pseudomonadati</taxon>
        <taxon>Pseudomonadota</taxon>
        <taxon>Alphaproteobacteria</taxon>
        <taxon>Rhodobacterales</taxon>
        <taxon>Roseobacteraceae</taxon>
        <taxon>Phaeobacter</taxon>
    </lineage>
</organism>
<gene>
    <name evidence="3" type="ORF">NIT7321_01713</name>
</gene>
<evidence type="ECO:0000256" key="1">
    <source>
        <dbReference type="SAM" id="MobiDB-lite"/>
    </source>
</evidence>
<keyword evidence="4" id="KW-1185">Reference proteome</keyword>
<reference evidence="4" key="1">
    <citation type="submission" date="2015-05" db="EMBL/GenBank/DDBJ databases">
        <authorList>
            <person name="Rodrigo-Torres Lidia"/>
            <person name="Arahal R.David."/>
        </authorList>
    </citation>
    <scope>NUCLEOTIDE SEQUENCE [LARGE SCALE GENOMIC DNA]</scope>
    <source>
        <strain evidence="4">CECT 7321</strain>
    </source>
</reference>
<sequence>MKTTFSLIALLAAAPALAEESRQLGTHEHGVGLLNMAIDGDVLAIELNVPGADIVGFEHAATAEADRAAVERALAVLADPANLIALPAAAACRMDEAVAHLLGDTEAASDEHAAHDDHDHANHDHASDGHDDHDHDSHDHAAHDHDSHEHDDHGEAAHADHDEAHHAEHHDTAGGHTEFHAAYRWTCTNPTGLTSLAFPYFTAFENARELELQVITRSGAQAFEVMRDTPQVQLDGLF</sequence>
<feature type="compositionally biased region" description="Basic and acidic residues" evidence="1">
    <location>
        <begin position="109"/>
        <end position="156"/>
    </location>
</feature>
<dbReference type="InterPro" id="IPR021253">
    <property type="entry name" value="ZrgA-like"/>
</dbReference>
<feature type="chain" id="PRO_5005218414" description="DUF2796 domain-containing protein" evidence="2">
    <location>
        <begin position="19"/>
        <end position="238"/>
    </location>
</feature>